<gene>
    <name evidence="2" type="ORF">H6P81_007768</name>
</gene>
<comment type="caution">
    <text evidence="2">The sequence shown here is derived from an EMBL/GenBank/DDBJ whole genome shotgun (WGS) entry which is preliminary data.</text>
</comment>
<dbReference type="Proteomes" id="UP000825729">
    <property type="component" value="Unassembled WGS sequence"/>
</dbReference>
<evidence type="ECO:0000256" key="1">
    <source>
        <dbReference type="SAM" id="MobiDB-lite"/>
    </source>
</evidence>
<proteinExistence type="predicted"/>
<evidence type="ECO:0000313" key="2">
    <source>
        <dbReference type="EMBL" id="KAG9454864.1"/>
    </source>
</evidence>
<feature type="region of interest" description="Disordered" evidence="1">
    <location>
        <begin position="1"/>
        <end position="65"/>
    </location>
</feature>
<evidence type="ECO:0000313" key="3">
    <source>
        <dbReference type="Proteomes" id="UP000825729"/>
    </source>
</evidence>
<reference evidence="2 3" key="1">
    <citation type="submission" date="2021-07" db="EMBL/GenBank/DDBJ databases">
        <title>The Aristolochia fimbriata genome: insights into angiosperm evolution, floral development and chemical biosynthesis.</title>
        <authorList>
            <person name="Jiao Y."/>
        </authorList>
    </citation>
    <scope>NUCLEOTIDE SEQUENCE [LARGE SCALE GENOMIC DNA]</scope>
    <source>
        <strain evidence="2">IBCAS-2021</strain>
        <tissue evidence="2">Leaf</tissue>
    </source>
</reference>
<protein>
    <submittedName>
        <fullName evidence="2">Uncharacterized protein</fullName>
    </submittedName>
</protein>
<dbReference type="AlphaFoldDB" id="A0AAV7F2C1"/>
<accession>A0AAV7F2C1</accession>
<keyword evidence="3" id="KW-1185">Reference proteome</keyword>
<dbReference type="EMBL" id="JAINDJ010000003">
    <property type="protein sequence ID" value="KAG9454864.1"/>
    <property type="molecule type" value="Genomic_DNA"/>
</dbReference>
<feature type="compositionally biased region" description="Basic and acidic residues" evidence="1">
    <location>
        <begin position="13"/>
        <end position="29"/>
    </location>
</feature>
<organism evidence="2 3">
    <name type="scientific">Aristolochia fimbriata</name>
    <name type="common">White veined hardy Dutchman's pipe vine</name>
    <dbReference type="NCBI Taxonomy" id="158543"/>
    <lineage>
        <taxon>Eukaryota</taxon>
        <taxon>Viridiplantae</taxon>
        <taxon>Streptophyta</taxon>
        <taxon>Embryophyta</taxon>
        <taxon>Tracheophyta</taxon>
        <taxon>Spermatophyta</taxon>
        <taxon>Magnoliopsida</taxon>
        <taxon>Magnoliidae</taxon>
        <taxon>Piperales</taxon>
        <taxon>Aristolochiaceae</taxon>
        <taxon>Aristolochia</taxon>
    </lineage>
</organism>
<sequence>MRPPHPPQRFSRIRADEMQRHQLRREYQRPRSSHTWQLIAAQASESRSPQPGLGLAGGTPDPRRSSLSGLSIYNSILISIYLDRNRLGGSFGGSAKPLIHNQTFHFQKRQRHIIRDPSELPILVVMRIAASARASGCESPNPLLQQILITKVVPLPPRAGGL</sequence>
<name>A0AAV7F2C1_ARIFI</name>